<evidence type="ECO:0000313" key="1">
    <source>
        <dbReference type="EMBL" id="PJC65289.1"/>
    </source>
</evidence>
<dbReference type="EMBL" id="PFQX01000054">
    <property type="protein sequence ID" value="PJC65289.1"/>
    <property type="molecule type" value="Genomic_DNA"/>
</dbReference>
<name>A0A2M8G0W5_9BACT</name>
<sequence>MVIRVAPSGSVSCEISDFRIVVDPGPRERGNLILKTSSELPLAAASRELSSASPDVINHAGEYEISGIKIKGLEMESESLGHSPTGEPSPKNIKTTYLVEADGVHLCFLDGIAKELDDAFIEKLGKVDVLFISADKKSAEPKKLAALVKEVEPHIIVSTNETAAESLSEGLGKKPEISDRLVVKRKDFEGEEGTKFVWIKEK</sequence>
<accession>A0A2M8G0W5</accession>
<dbReference type="AlphaFoldDB" id="A0A2M8G0W5"/>
<proteinExistence type="predicted"/>
<dbReference type="Gene3D" id="3.60.15.10">
    <property type="entry name" value="Ribonuclease Z/Hydroxyacylglutathione hydrolase-like"/>
    <property type="match status" value="1"/>
</dbReference>
<reference evidence="2" key="1">
    <citation type="submission" date="2017-09" db="EMBL/GenBank/DDBJ databases">
        <title>Depth-based differentiation of microbial function through sediment-hosted aquifers and enrichment of novel symbionts in the deep terrestrial subsurface.</title>
        <authorList>
            <person name="Probst A.J."/>
            <person name="Ladd B."/>
            <person name="Jarett J.K."/>
            <person name="Geller-Mcgrath D.E."/>
            <person name="Sieber C.M.K."/>
            <person name="Emerson J.B."/>
            <person name="Anantharaman K."/>
            <person name="Thomas B.C."/>
            <person name="Malmstrom R."/>
            <person name="Stieglmeier M."/>
            <person name="Klingl A."/>
            <person name="Woyke T."/>
            <person name="Ryan C.M."/>
            <person name="Banfield J.F."/>
        </authorList>
    </citation>
    <scope>NUCLEOTIDE SEQUENCE [LARGE SCALE GENOMIC DNA]</scope>
</reference>
<gene>
    <name evidence="1" type="ORF">CO020_01440</name>
</gene>
<organism evidence="1 2">
    <name type="scientific">Candidatus Colwellbacteria bacterium CG_4_9_14_0_2_um_filter_50_12</name>
    <dbReference type="NCBI Taxonomy" id="1974538"/>
    <lineage>
        <taxon>Bacteria</taxon>
        <taxon>Candidatus Colwelliibacteriota</taxon>
    </lineage>
</organism>
<dbReference type="InterPro" id="IPR036866">
    <property type="entry name" value="RibonucZ/Hydroxyglut_hydro"/>
</dbReference>
<comment type="caution">
    <text evidence="1">The sequence shown here is derived from an EMBL/GenBank/DDBJ whole genome shotgun (WGS) entry which is preliminary data.</text>
</comment>
<dbReference type="Proteomes" id="UP000229674">
    <property type="component" value="Unassembled WGS sequence"/>
</dbReference>
<protein>
    <recommendedName>
        <fullName evidence="3">MBL fold metallo-hydrolase</fullName>
    </recommendedName>
</protein>
<dbReference type="Pfam" id="PF13483">
    <property type="entry name" value="Lactamase_B_3"/>
    <property type="match status" value="1"/>
</dbReference>
<evidence type="ECO:0008006" key="3">
    <source>
        <dbReference type="Google" id="ProtNLM"/>
    </source>
</evidence>
<evidence type="ECO:0000313" key="2">
    <source>
        <dbReference type="Proteomes" id="UP000229674"/>
    </source>
</evidence>